<organism evidence="11">
    <name type="scientific">Photinus pyralis</name>
    <name type="common">Common eastern firefly</name>
    <name type="synonym">Lampyris pyralis</name>
    <dbReference type="NCBI Taxonomy" id="7054"/>
    <lineage>
        <taxon>Eukaryota</taxon>
        <taxon>Metazoa</taxon>
        <taxon>Ecdysozoa</taxon>
        <taxon>Arthropoda</taxon>
        <taxon>Hexapoda</taxon>
        <taxon>Insecta</taxon>
        <taxon>Pterygota</taxon>
        <taxon>Neoptera</taxon>
        <taxon>Endopterygota</taxon>
        <taxon>Coleoptera</taxon>
        <taxon>Polyphaga</taxon>
        <taxon>Elateriformia</taxon>
        <taxon>Elateroidea</taxon>
        <taxon>Lampyridae</taxon>
        <taxon>Lampyrinae</taxon>
        <taxon>Photinus</taxon>
    </lineage>
</organism>
<evidence type="ECO:0000256" key="6">
    <source>
        <dbReference type="ARBA" id="ARBA00023145"/>
    </source>
</evidence>
<dbReference type="InterPro" id="IPR001254">
    <property type="entry name" value="Trypsin_dom"/>
</dbReference>
<dbReference type="EMBL" id="GEZM01074007">
    <property type="protein sequence ID" value="JAV64700.1"/>
    <property type="molecule type" value="Transcribed_RNA"/>
</dbReference>
<evidence type="ECO:0000256" key="3">
    <source>
        <dbReference type="ARBA" id="ARBA00022729"/>
    </source>
</evidence>
<evidence type="ECO:0000313" key="11">
    <source>
        <dbReference type="EMBL" id="JAV64700.1"/>
    </source>
</evidence>
<name>A0A1Y1KX14_PHOPY</name>
<dbReference type="PANTHER" id="PTHR24276:SF91">
    <property type="entry name" value="AT26814P-RELATED"/>
    <property type="match status" value="1"/>
</dbReference>
<dbReference type="InterPro" id="IPR018114">
    <property type="entry name" value="TRYPSIN_HIS"/>
</dbReference>
<evidence type="ECO:0000256" key="5">
    <source>
        <dbReference type="ARBA" id="ARBA00022825"/>
    </source>
</evidence>
<dbReference type="AlphaFoldDB" id="A0A1Y1KX14"/>
<evidence type="ECO:0000256" key="2">
    <source>
        <dbReference type="ARBA" id="ARBA00022670"/>
    </source>
</evidence>
<dbReference type="PRINTS" id="PR00722">
    <property type="entry name" value="CHYMOTRYPSIN"/>
</dbReference>
<accession>A0A1Y1KX14</accession>
<evidence type="ECO:0000256" key="1">
    <source>
        <dbReference type="ARBA" id="ARBA00007664"/>
    </source>
</evidence>
<feature type="signal peptide" evidence="9">
    <location>
        <begin position="1"/>
        <end position="16"/>
    </location>
</feature>
<evidence type="ECO:0000256" key="9">
    <source>
        <dbReference type="SAM" id="SignalP"/>
    </source>
</evidence>
<dbReference type="FunFam" id="2.40.10.10:FF:000077">
    <property type="entry name" value="Predicted protein"/>
    <property type="match status" value="1"/>
</dbReference>
<dbReference type="GO" id="GO:0004252">
    <property type="term" value="F:serine-type endopeptidase activity"/>
    <property type="evidence" value="ECO:0007669"/>
    <property type="project" value="InterPro"/>
</dbReference>
<dbReference type="GO" id="GO:0006508">
    <property type="term" value="P:proteolysis"/>
    <property type="evidence" value="ECO:0007669"/>
    <property type="project" value="UniProtKB-KW"/>
</dbReference>
<sequence length="247" mass="26437">MFKLVLISALFALAAARPNRPELPQLDGRIVGGYDVNIEDHPYQISLQVWGTHICGGSIIASDLILTAAHCTIKYQAGDMSIRYGSSIRNQAGTEVQVKVKDEHPRYNPSTMDYDVTVLVLHNHVKMSASAQVVPLVAAGTSEGGRVAIVSGWGALSSGGSAPLQLQAVKVREVDRKKCNSDYGGGITDRMVCFMDTYKDSCQGDSGGPLVSNGVQVGVVSWGYGCADPRYPGVYSNVAVLRDFIDN</sequence>
<keyword evidence="2 8" id="KW-0645">Protease</keyword>
<keyword evidence="3 9" id="KW-0732">Signal</keyword>
<feature type="chain" id="PRO_5012282151" description="Peptidase S1 domain-containing protein" evidence="9">
    <location>
        <begin position="17"/>
        <end position="247"/>
    </location>
</feature>
<reference evidence="11" key="1">
    <citation type="journal article" date="2016" name="Sci. Rep.">
        <title>Molecular characterization of firefly nuptial gifts: a multi-omics approach sheds light on postcopulatory sexual selection.</title>
        <authorList>
            <person name="Al-Wathiqui N."/>
            <person name="Fallon T.R."/>
            <person name="South A."/>
            <person name="Weng J.K."/>
            <person name="Lewis S.M."/>
        </authorList>
    </citation>
    <scope>NUCLEOTIDE SEQUENCE</scope>
</reference>
<dbReference type="Gene3D" id="2.40.10.10">
    <property type="entry name" value="Trypsin-like serine proteases"/>
    <property type="match status" value="2"/>
</dbReference>
<dbReference type="PANTHER" id="PTHR24276">
    <property type="entry name" value="POLYSERASE-RELATED"/>
    <property type="match status" value="1"/>
</dbReference>
<evidence type="ECO:0000256" key="4">
    <source>
        <dbReference type="ARBA" id="ARBA00022801"/>
    </source>
</evidence>
<dbReference type="PROSITE" id="PS50240">
    <property type="entry name" value="TRYPSIN_DOM"/>
    <property type="match status" value="1"/>
</dbReference>
<dbReference type="InterPro" id="IPR009003">
    <property type="entry name" value="Peptidase_S1_PA"/>
</dbReference>
<dbReference type="CDD" id="cd00190">
    <property type="entry name" value="Tryp_SPc"/>
    <property type="match status" value="1"/>
</dbReference>
<evidence type="ECO:0000256" key="8">
    <source>
        <dbReference type="RuleBase" id="RU363034"/>
    </source>
</evidence>
<dbReference type="InterPro" id="IPR043504">
    <property type="entry name" value="Peptidase_S1_PA_chymotrypsin"/>
</dbReference>
<proteinExistence type="inferred from homology"/>
<dbReference type="InterPro" id="IPR001314">
    <property type="entry name" value="Peptidase_S1A"/>
</dbReference>
<dbReference type="PROSITE" id="PS00134">
    <property type="entry name" value="TRYPSIN_HIS"/>
    <property type="match status" value="1"/>
</dbReference>
<dbReference type="InterPro" id="IPR050430">
    <property type="entry name" value="Peptidase_S1"/>
</dbReference>
<dbReference type="InterPro" id="IPR033116">
    <property type="entry name" value="TRYPSIN_SER"/>
</dbReference>
<dbReference type="PROSITE" id="PS00135">
    <property type="entry name" value="TRYPSIN_SER"/>
    <property type="match status" value="1"/>
</dbReference>
<dbReference type="SUPFAM" id="SSF50494">
    <property type="entry name" value="Trypsin-like serine proteases"/>
    <property type="match status" value="1"/>
</dbReference>
<comment type="similarity">
    <text evidence="1">Belongs to the peptidase S1 family.</text>
</comment>
<keyword evidence="4 8" id="KW-0378">Hydrolase</keyword>
<keyword evidence="5 8" id="KW-0720">Serine protease</keyword>
<keyword evidence="7" id="KW-1015">Disulfide bond</keyword>
<protein>
    <recommendedName>
        <fullName evidence="10">Peptidase S1 domain-containing protein</fullName>
    </recommendedName>
</protein>
<dbReference type="SMART" id="SM00020">
    <property type="entry name" value="Tryp_SPc"/>
    <property type="match status" value="1"/>
</dbReference>
<dbReference type="Pfam" id="PF00089">
    <property type="entry name" value="Trypsin"/>
    <property type="match status" value="1"/>
</dbReference>
<feature type="domain" description="Peptidase S1" evidence="10">
    <location>
        <begin position="30"/>
        <end position="247"/>
    </location>
</feature>
<keyword evidence="6" id="KW-0865">Zymogen</keyword>
<evidence type="ECO:0000256" key="7">
    <source>
        <dbReference type="ARBA" id="ARBA00023157"/>
    </source>
</evidence>
<evidence type="ECO:0000259" key="10">
    <source>
        <dbReference type="PROSITE" id="PS50240"/>
    </source>
</evidence>